<accession>A0A942DYP4</accession>
<feature type="domain" description="VOC" evidence="1">
    <location>
        <begin position="174"/>
        <end position="270"/>
    </location>
</feature>
<dbReference type="AlphaFoldDB" id="A0A942DYP4"/>
<dbReference type="RefSeq" id="WP_188252987.1">
    <property type="nucleotide sequence ID" value="NZ_JABVCF010000001.1"/>
</dbReference>
<dbReference type="InterPro" id="IPR029068">
    <property type="entry name" value="Glyas_Bleomycin-R_OHBP_Dase"/>
</dbReference>
<dbReference type="InterPro" id="IPR037523">
    <property type="entry name" value="VOC_core"/>
</dbReference>
<comment type="caution">
    <text evidence="2">The sequence shown here is derived from an EMBL/GenBank/DDBJ whole genome shotgun (WGS) entry which is preliminary data.</text>
</comment>
<evidence type="ECO:0000313" key="2">
    <source>
        <dbReference type="EMBL" id="MBS3647455.1"/>
    </source>
</evidence>
<keyword evidence="3" id="KW-1185">Reference proteome</keyword>
<organism evidence="2 3">
    <name type="scientific">Pseudaminobacter soli</name>
    <name type="common">ex Zhang et al. 2022</name>
    <dbReference type="NCBI Taxonomy" id="2831468"/>
    <lineage>
        <taxon>Bacteria</taxon>
        <taxon>Pseudomonadati</taxon>
        <taxon>Pseudomonadota</taxon>
        <taxon>Alphaproteobacteria</taxon>
        <taxon>Hyphomicrobiales</taxon>
        <taxon>Phyllobacteriaceae</taxon>
        <taxon>Pseudaminobacter</taxon>
    </lineage>
</organism>
<sequence length="270" mass="29106">MSELPFAADAPVSVGMIGLKVRDLERVTSFYRDAIGLTELSRRGNAVTLGAGDLPLLELEHVPGAKPDDPRSAGLFHAAFLLPSRKDLANWTRHAAERRIPVTGASDHLVSEAIYLNDPEGNGIEIYVDRPRSDWAFERNGTVKMATLPLDVQNLLGELEVADPVWPGAPAGTMVGHVHLRVGSAADAENWWREKLGFDTMATYGSAAVFLSTGGYHHHVGANAWQSAGAGMRPDRAGLSYVQLNSRLADEESLHIDPWGTSVRVVPSGA</sequence>
<dbReference type="PROSITE" id="PS51819">
    <property type="entry name" value="VOC"/>
    <property type="match status" value="2"/>
</dbReference>
<gene>
    <name evidence="2" type="ORF">KEU06_02300</name>
</gene>
<proteinExistence type="predicted"/>
<dbReference type="PANTHER" id="PTHR43279:SF1">
    <property type="entry name" value="CATECHOL-2,3-DIOXYGENASE"/>
    <property type="match status" value="1"/>
</dbReference>
<dbReference type="EMBL" id="JAGWCR010000001">
    <property type="protein sequence ID" value="MBS3647455.1"/>
    <property type="molecule type" value="Genomic_DNA"/>
</dbReference>
<dbReference type="PANTHER" id="PTHR43279">
    <property type="entry name" value="CATECHOL-2,3-DIOXYGENASE"/>
    <property type="match status" value="1"/>
</dbReference>
<dbReference type="Proteomes" id="UP000680348">
    <property type="component" value="Unassembled WGS sequence"/>
</dbReference>
<dbReference type="Gene3D" id="3.10.180.10">
    <property type="entry name" value="2,3-Dihydroxybiphenyl 1,2-Dioxygenase, domain 1"/>
    <property type="match status" value="2"/>
</dbReference>
<evidence type="ECO:0000259" key="1">
    <source>
        <dbReference type="PROSITE" id="PS51819"/>
    </source>
</evidence>
<name>A0A942DYP4_9HYPH</name>
<evidence type="ECO:0000313" key="3">
    <source>
        <dbReference type="Proteomes" id="UP000680348"/>
    </source>
</evidence>
<reference evidence="2" key="1">
    <citation type="submission" date="2021-04" db="EMBL/GenBank/DDBJ databases">
        <title>Pseudaminobacter soli sp. nov., isolated from paddy soil contaminated by heavy metals.</title>
        <authorList>
            <person name="Zhang K."/>
        </authorList>
    </citation>
    <scope>NUCLEOTIDE SEQUENCE</scope>
    <source>
        <strain evidence="2">19-2017</strain>
    </source>
</reference>
<feature type="domain" description="VOC" evidence="1">
    <location>
        <begin position="13"/>
        <end position="129"/>
    </location>
</feature>
<dbReference type="Pfam" id="PF00903">
    <property type="entry name" value="Glyoxalase"/>
    <property type="match status" value="1"/>
</dbReference>
<dbReference type="InterPro" id="IPR004360">
    <property type="entry name" value="Glyas_Fos-R_dOase_dom"/>
</dbReference>
<dbReference type="SUPFAM" id="SSF54593">
    <property type="entry name" value="Glyoxalase/Bleomycin resistance protein/Dihydroxybiphenyl dioxygenase"/>
    <property type="match status" value="2"/>
</dbReference>
<protein>
    <submittedName>
        <fullName evidence="2">VOC family protein</fullName>
    </submittedName>
</protein>